<dbReference type="Pfam" id="PF04979">
    <property type="entry name" value="IPP-2"/>
    <property type="match status" value="1"/>
</dbReference>
<feature type="compositionally biased region" description="Basic and acidic residues" evidence="1">
    <location>
        <begin position="69"/>
        <end position="91"/>
    </location>
</feature>
<dbReference type="AlphaFoldDB" id="A0A1E7EVB5"/>
<feature type="compositionally biased region" description="Basic and acidic residues" evidence="1">
    <location>
        <begin position="195"/>
        <end position="233"/>
    </location>
</feature>
<feature type="compositionally biased region" description="Acidic residues" evidence="1">
    <location>
        <begin position="184"/>
        <end position="194"/>
    </location>
</feature>
<feature type="compositionally biased region" description="Gly residues" evidence="1">
    <location>
        <begin position="169"/>
        <end position="181"/>
    </location>
</feature>
<proteinExistence type="predicted"/>
<evidence type="ECO:0000313" key="3">
    <source>
        <dbReference type="Proteomes" id="UP000095751"/>
    </source>
</evidence>
<reference evidence="2 3" key="1">
    <citation type="submission" date="2016-09" db="EMBL/GenBank/DDBJ databases">
        <title>Extensive genetic diversity and differential bi-allelic expression allows diatom success in the polar Southern Ocean.</title>
        <authorList>
            <consortium name="DOE Joint Genome Institute"/>
            <person name="Mock T."/>
            <person name="Otillar R.P."/>
            <person name="Strauss J."/>
            <person name="Dupont C."/>
            <person name="Frickenhaus S."/>
            <person name="Maumus F."/>
            <person name="Mcmullan M."/>
            <person name="Sanges R."/>
            <person name="Schmutz J."/>
            <person name="Toseland A."/>
            <person name="Valas R."/>
            <person name="Veluchamy A."/>
            <person name="Ward B.J."/>
            <person name="Allen A."/>
            <person name="Barry K."/>
            <person name="Falciatore A."/>
            <person name="Ferrante M."/>
            <person name="Fortunato A.E."/>
            <person name="Gloeckner G."/>
            <person name="Gruber A."/>
            <person name="Hipkin R."/>
            <person name="Janech M."/>
            <person name="Kroth P."/>
            <person name="Leese F."/>
            <person name="Lindquist E."/>
            <person name="Lyon B.R."/>
            <person name="Martin J."/>
            <person name="Mayer C."/>
            <person name="Parker M."/>
            <person name="Quesneville H."/>
            <person name="Raymond J."/>
            <person name="Uhlig C."/>
            <person name="Valentin K.U."/>
            <person name="Worden A.Z."/>
            <person name="Armbrust E.V."/>
            <person name="Bowler C."/>
            <person name="Green B."/>
            <person name="Moulton V."/>
            <person name="Van Oosterhout C."/>
            <person name="Grigoriev I."/>
        </authorList>
    </citation>
    <scope>NUCLEOTIDE SEQUENCE [LARGE SCALE GENOMIC DNA]</scope>
    <source>
        <strain evidence="2 3">CCMP1102</strain>
    </source>
</reference>
<dbReference type="InterPro" id="IPR007062">
    <property type="entry name" value="PPI-2"/>
</dbReference>
<feature type="compositionally biased region" description="Polar residues" evidence="1">
    <location>
        <begin position="102"/>
        <end position="143"/>
    </location>
</feature>
<feature type="compositionally biased region" description="Basic residues" evidence="1">
    <location>
        <begin position="50"/>
        <end position="60"/>
    </location>
</feature>
<gene>
    <name evidence="2" type="ORF">FRACYDRAFT_271267</name>
</gene>
<name>A0A1E7EVB5_9STRA</name>
<dbReference type="GO" id="GO:0004864">
    <property type="term" value="F:protein phosphatase inhibitor activity"/>
    <property type="evidence" value="ECO:0007669"/>
    <property type="project" value="InterPro"/>
</dbReference>
<protein>
    <recommendedName>
        <fullName evidence="4">Protein phosphatase inhibitor 2</fullName>
    </recommendedName>
</protein>
<dbReference type="EMBL" id="KV784374">
    <property type="protein sequence ID" value="OEU09754.1"/>
    <property type="molecule type" value="Genomic_DNA"/>
</dbReference>
<evidence type="ECO:0008006" key="4">
    <source>
        <dbReference type="Google" id="ProtNLM"/>
    </source>
</evidence>
<dbReference type="Proteomes" id="UP000095751">
    <property type="component" value="Unassembled WGS sequence"/>
</dbReference>
<evidence type="ECO:0000256" key="1">
    <source>
        <dbReference type="SAM" id="MobiDB-lite"/>
    </source>
</evidence>
<dbReference type="InParanoid" id="A0A1E7EVB5"/>
<evidence type="ECO:0000313" key="2">
    <source>
        <dbReference type="EMBL" id="OEU09754.1"/>
    </source>
</evidence>
<dbReference type="OrthoDB" id="551302at2759"/>
<feature type="compositionally biased region" description="Acidic residues" evidence="1">
    <location>
        <begin position="255"/>
        <end position="264"/>
    </location>
</feature>
<feature type="region of interest" description="Disordered" evidence="1">
    <location>
        <begin position="1"/>
        <end position="264"/>
    </location>
</feature>
<feature type="compositionally biased region" description="Acidic residues" evidence="1">
    <location>
        <begin position="31"/>
        <end position="43"/>
    </location>
</feature>
<dbReference type="PANTHER" id="PTHR12398">
    <property type="entry name" value="PROTEIN PHOSPHATASE INHIBITOR"/>
    <property type="match status" value="1"/>
</dbReference>
<dbReference type="KEGG" id="fcy:FRACYDRAFT_271267"/>
<dbReference type="GO" id="GO:0009966">
    <property type="term" value="P:regulation of signal transduction"/>
    <property type="evidence" value="ECO:0007669"/>
    <property type="project" value="InterPro"/>
</dbReference>
<feature type="compositionally biased region" description="Low complexity" evidence="1">
    <location>
        <begin position="239"/>
        <end position="251"/>
    </location>
</feature>
<keyword evidence="3" id="KW-1185">Reference proteome</keyword>
<organism evidence="2 3">
    <name type="scientific">Fragilariopsis cylindrus CCMP1102</name>
    <dbReference type="NCBI Taxonomy" id="635003"/>
    <lineage>
        <taxon>Eukaryota</taxon>
        <taxon>Sar</taxon>
        <taxon>Stramenopiles</taxon>
        <taxon>Ochrophyta</taxon>
        <taxon>Bacillariophyta</taxon>
        <taxon>Bacillariophyceae</taxon>
        <taxon>Bacillariophycidae</taxon>
        <taxon>Bacillariales</taxon>
        <taxon>Bacillariaceae</taxon>
        <taxon>Fragilariopsis</taxon>
    </lineage>
</organism>
<dbReference type="PANTHER" id="PTHR12398:SF20">
    <property type="entry name" value="PROTEIN PHOSPHATASE 1 REGULATORY INHIBITOR SUBUNIT 2"/>
    <property type="match status" value="1"/>
</dbReference>
<accession>A0A1E7EVB5</accession>
<sequence length="264" mass="29554">MDTPTGMKLKVPVIKPSLKTGDNTTNYNDYNDYDDDDDDEDMHQDETQQQRKRSNKKKSKNNNNNTRTLKWDEDKIKEHDQLRGTRMKIDEPNTPYAHYDSGSETDGSFSSATQRSVRSINSTGSGGNNETSQPQISWDTLTNKLEAHAAVKDQVYPPSSPSVASSSHNGGGGGGVSGGGTVTTDDDDDDDDEEQQKRDAQKVELKRLEFQELRKRHYNEMEVVRRFRRDHPDGVPTSNGSENGNENGNGHNDNEENDGDDENE</sequence>